<comment type="caution">
    <text evidence="1">The sequence shown here is derived from an EMBL/GenBank/DDBJ whole genome shotgun (WGS) entry which is preliminary data.</text>
</comment>
<protein>
    <submittedName>
        <fullName evidence="1">Uncharacterized protein</fullName>
    </submittedName>
</protein>
<sequence length="229" mass="24677">MSLAELASIYPTNGAQYEWTAALASPKYQRPTGWNDGTAWLLGLLQGGLSFTAFDAVAHLVEEMPHPRRDCPRTMVLSIVLGLITTLMKSLAALLGELPTHNLVRPGADNPPDPEVVTSSSRLTAAFARQGGVPFSSTFAHVNKRLDLPLNSMLLTNSMVIIFGLIYLGASSAFNAIVSSCVVGLNISYLIPILVLMARGRAILPRGEFSLGRWGYPVNITACLFLTFT</sequence>
<gene>
    <name evidence="1" type="ORF">ACCO45_010075</name>
</gene>
<evidence type="ECO:0000313" key="1">
    <source>
        <dbReference type="EMBL" id="KAL3954512.1"/>
    </source>
</evidence>
<accession>A0ACC4DFB6</accession>
<evidence type="ECO:0000313" key="2">
    <source>
        <dbReference type="Proteomes" id="UP001638806"/>
    </source>
</evidence>
<name>A0ACC4DFB6_PURLI</name>
<organism evidence="1 2">
    <name type="scientific">Purpureocillium lilacinum</name>
    <name type="common">Paecilomyces lilacinus</name>
    <dbReference type="NCBI Taxonomy" id="33203"/>
    <lineage>
        <taxon>Eukaryota</taxon>
        <taxon>Fungi</taxon>
        <taxon>Dikarya</taxon>
        <taxon>Ascomycota</taxon>
        <taxon>Pezizomycotina</taxon>
        <taxon>Sordariomycetes</taxon>
        <taxon>Hypocreomycetidae</taxon>
        <taxon>Hypocreales</taxon>
        <taxon>Ophiocordycipitaceae</taxon>
        <taxon>Purpureocillium</taxon>
    </lineage>
</organism>
<proteinExistence type="predicted"/>
<keyword evidence="2" id="KW-1185">Reference proteome</keyword>
<dbReference type="EMBL" id="JBGNUJ010000010">
    <property type="protein sequence ID" value="KAL3954512.1"/>
    <property type="molecule type" value="Genomic_DNA"/>
</dbReference>
<reference evidence="1" key="1">
    <citation type="submission" date="2024-12" db="EMBL/GenBank/DDBJ databases">
        <title>Comparative genomics and development of molecular markers within Purpureocillium lilacinum and among Purpureocillium species.</title>
        <authorList>
            <person name="Yeh Z.-Y."/>
            <person name="Ni N.-T."/>
            <person name="Lo P.-H."/>
            <person name="Mushyakhwo K."/>
            <person name="Lin C.-F."/>
            <person name="Nai Y.-S."/>
        </authorList>
    </citation>
    <scope>NUCLEOTIDE SEQUENCE</scope>
    <source>
        <strain evidence="1">NCHU-NPUST-175</strain>
    </source>
</reference>
<dbReference type="Proteomes" id="UP001638806">
    <property type="component" value="Unassembled WGS sequence"/>
</dbReference>